<keyword evidence="3" id="KW-0479">Metal-binding</keyword>
<dbReference type="SUPFAM" id="SSF53335">
    <property type="entry name" value="S-adenosyl-L-methionine-dependent methyltransferases"/>
    <property type="match status" value="1"/>
</dbReference>
<dbReference type="InParanoid" id="B9T7Z3"/>
<evidence type="ECO:0000256" key="1">
    <source>
        <dbReference type="ARBA" id="ARBA00022603"/>
    </source>
</evidence>
<sequence>MADMGCSSGPNAFLPMWEIIEAIDKTCNQLNRKPPILQVFLNDLPGNDFNSIFKSLPNLYKKLEEEKGKFGPCFIAAMPGSFYGRLFLPHSLHFVHSSYSLHWCSEVPKIPLNKGNIYVAKTSPPSVHKAYLDQFERDFNTFLRSRSAEVIPGGQMVITIIGRDKDMDQSDKYSPTIWELFGIILNDMVSEGLIEESKLDSFNIPLYAASAEEVKNVIEAEGSFNINRLESFHIGWDASIDDHYKASMDKHTRGMWVANCFRAASESILTHHFGGELIDIMFQRFSVGIGEYMEMADGAYTNHVVSMTKA</sequence>
<gene>
    <name evidence="5" type="ORF">RCOM_0304610</name>
</gene>
<dbReference type="PANTHER" id="PTHR31009">
    <property type="entry name" value="S-ADENOSYL-L-METHIONINE:CARBOXYL METHYLTRANSFERASE FAMILY PROTEIN"/>
    <property type="match status" value="1"/>
</dbReference>
<keyword evidence="1 5" id="KW-0489">Methyltransferase</keyword>
<keyword evidence="6" id="KW-1185">Reference proteome</keyword>
<dbReference type="EC" id="2.1.1.141" evidence="5"/>
<dbReference type="InterPro" id="IPR029063">
    <property type="entry name" value="SAM-dependent_MTases_sf"/>
</dbReference>
<dbReference type="GO" id="GO:0030795">
    <property type="term" value="F:methyl jasmonate methylesterase activity"/>
    <property type="evidence" value="ECO:0007669"/>
    <property type="project" value="UniProtKB-EC"/>
</dbReference>
<organism evidence="5 6">
    <name type="scientific">Ricinus communis</name>
    <name type="common">Castor bean</name>
    <dbReference type="NCBI Taxonomy" id="3988"/>
    <lineage>
        <taxon>Eukaryota</taxon>
        <taxon>Viridiplantae</taxon>
        <taxon>Streptophyta</taxon>
        <taxon>Embryophyta</taxon>
        <taxon>Tracheophyta</taxon>
        <taxon>Spermatophyta</taxon>
        <taxon>Magnoliopsida</taxon>
        <taxon>eudicotyledons</taxon>
        <taxon>Gunneridae</taxon>
        <taxon>Pentapetalae</taxon>
        <taxon>rosids</taxon>
        <taxon>fabids</taxon>
        <taxon>Malpighiales</taxon>
        <taxon>Euphorbiaceae</taxon>
        <taxon>Acalyphoideae</taxon>
        <taxon>Acalypheae</taxon>
        <taxon>Ricinus</taxon>
    </lineage>
</organism>
<dbReference type="InterPro" id="IPR005299">
    <property type="entry name" value="MeTrfase_7"/>
</dbReference>
<name>B9T7Z3_RICCO</name>
<dbReference type="EMBL" id="EQ974877">
    <property type="protein sequence ID" value="EEF28019.1"/>
    <property type="molecule type" value="Genomic_DNA"/>
</dbReference>
<dbReference type="Gene3D" id="3.40.50.150">
    <property type="entry name" value="Vaccinia Virus protein VP39"/>
    <property type="match status" value="1"/>
</dbReference>
<dbReference type="AlphaFoldDB" id="B9T7Z3"/>
<reference evidence="6" key="1">
    <citation type="journal article" date="2010" name="Nat. Biotechnol.">
        <title>Draft genome sequence of the oilseed species Ricinus communis.</title>
        <authorList>
            <person name="Chan A.P."/>
            <person name="Crabtree J."/>
            <person name="Zhao Q."/>
            <person name="Lorenzi H."/>
            <person name="Orvis J."/>
            <person name="Puiu D."/>
            <person name="Melake-Berhan A."/>
            <person name="Jones K.M."/>
            <person name="Redman J."/>
            <person name="Chen G."/>
            <person name="Cahoon E.B."/>
            <person name="Gedil M."/>
            <person name="Stanke M."/>
            <person name="Haas B.J."/>
            <person name="Wortman J.R."/>
            <person name="Fraser-Liggett C.M."/>
            <person name="Ravel J."/>
            <person name="Rabinowicz P.D."/>
        </authorList>
    </citation>
    <scope>NUCLEOTIDE SEQUENCE [LARGE SCALE GENOMIC DNA]</scope>
    <source>
        <strain evidence="6">cv. Hale</strain>
    </source>
</reference>
<evidence type="ECO:0000256" key="3">
    <source>
        <dbReference type="ARBA" id="ARBA00022723"/>
    </source>
</evidence>
<evidence type="ECO:0000256" key="2">
    <source>
        <dbReference type="ARBA" id="ARBA00022679"/>
    </source>
</evidence>
<proteinExistence type="predicted"/>
<dbReference type="Pfam" id="PF03492">
    <property type="entry name" value="Methyltransf_7"/>
    <property type="match status" value="1"/>
</dbReference>
<keyword evidence="2 5" id="KW-0808">Transferase</keyword>
<dbReference type="eggNOG" id="ENOG502QQVK">
    <property type="taxonomic scope" value="Eukaryota"/>
</dbReference>
<evidence type="ECO:0000256" key="4">
    <source>
        <dbReference type="ARBA" id="ARBA00022842"/>
    </source>
</evidence>
<dbReference type="InterPro" id="IPR042086">
    <property type="entry name" value="MeTrfase_capping"/>
</dbReference>
<evidence type="ECO:0000313" key="6">
    <source>
        <dbReference type="Proteomes" id="UP000008311"/>
    </source>
</evidence>
<dbReference type="GO" id="GO:0008757">
    <property type="term" value="F:S-adenosylmethionine-dependent methyltransferase activity"/>
    <property type="evidence" value="ECO:0000318"/>
    <property type="project" value="GO_Central"/>
</dbReference>
<keyword evidence="4" id="KW-0460">Magnesium</keyword>
<dbReference type="GO" id="GO:0032259">
    <property type="term" value="P:methylation"/>
    <property type="evidence" value="ECO:0000318"/>
    <property type="project" value="GO_Central"/>
</dbReference>
<protein>
    <submittedName>
        <fullName evidence="5">Benzoate carboxyl methyltransferase, putative</fullName>
        <ecNumber evidence="5">2.1.1.141</ecNumber>
    </submittedName>
</protein>
<evidence type="ECO:0000313" key="5">
    <source>
        <dbReference type="EMBL" id="EEF28019.1"/>
    </source>
</evidence>
<dbReference type="Proteomes" id="UP000008311">
    <property type="component" value="Unassembled WGS sequence"/>
</dbReference>
<accession>B9T7Z3</accession>
<dbReference type="GO" id="GO:0046872">
    <property type="term" value="F:metal ion binding"/>
    <property type="evidence" value="ECO:0007669"/>
    <property type="project" value="UniProtKB-KW"/>
</dbReference>
<dbReference type="Gene3D" id="1.10.1200.270">
    <property type="entry name" value="Methyltransferase, alpha-helical capping domain"/>
    <property type="match status" value="1"/>
</dbReference>